<dbReference type="InterPro" id="IPR007460">
    <property type="entry name" value="BrnT_toxin"/>
</dbReference>
<name>A0A564ZN77_9BACT</name>
<dbReference type="Pfam" id="PF04365">
    <property type="entry name" value="BrnT_toxin"/>
    <property type="match status" value="1"/>
</dbReference>
<dbReference type="Gene3D" id="3.10.450.530">
    <property type="entry name" value="Ribonuclease toxin, BrnT, of type II toxin-antitoxin system"/>
    <property type="match status" value="1"/>
</dbReference>
<evidence type="ECO:0000313" key="2">
    <source>
        <dbReference type="Proteomes" id="UP000334340"/>
    </source>
</evidence>
<sequence length="97" mass="11852">MDELRFEWDDAKEQINIRKHGISFDEARTVFYDEKAIQFFDPDHLADEDRFILLGISFKLRTLVVCHCIRESEAVIRLFSARKADRDEEQEYWRRRR</sequence>
<dbReference type="EMBL" id="CABIKM010000064">
    <property type="protein sequence ID" value="VUZ86546.1"/>
    <property type="molecule type" value="Genomic_DNA"/>
</dbReference>
<dbReference type="AlphaFoldDB" id="A0A564ZN77"/>
<evidence type="ECO:0008006" key="3">
    <source>
        <dbReference type="Google" id="ProtNLM"/>
    </source>
</evidence>
<accession>A0A564ZN77</accession>
<keyword evidence="2" id="KW-1185">Reference proteome</keyword>
<gene>
    <name evidence="1" type="ORF">MELA_02950</name>
</gene>
<dbReference type="Proteomes" id="UP000334340">
    <property type="component" value="Unassembled WGS sequence"/>
</dbReference>
<protein>
    <recommendedName>
        <fullName evidence="3">BrnT family toxin</fullName>
    </recommendedName>
</protein>
<dbReference type="InterPro" id="IPR038573">
    <property type="entry name" value="BrnT_sf"/>
</dbReference>
<proteinExistence type="predicted"/>
<evidence type="ECO:0000313" key="1">
    <source>
        <dbReference type="EMBL" id="VUZ86546.1"/>
    </source>
</evidence>
<reference evidence="1 2" key="1">
    <citation type="submission" date="2019-07" db="EMBL/GenBank/DDBJ databases">
        <authorList>
            <person name="Cremers G."/>
        </authorList>
    </citation>
    <scope>NUCLEOTIDE SEQUENCE [LARGE SCALE GENOMIC DNA]</scope>
</reference>
<organism evidence="1 2">
    <name type="scientific">Candidatus Methylomirabilis lanthanidiphila</name>
    <dbReference type="NCBI Taxonomy" id="2211376"/>
    <lineage>
        <taxon>Bacteria</taxon>
        <taxon>Candidatus Methylomirabilota</taxon>
        <taxon>Candidatus Methylomirabilia</taxon>
        <taxon>Candidatus Methylomirabilales</taxon>
        <taxon>Candidatus Methylomirabilaceae</taxon>
        <taxon>Candidatus Methylomirabilis</taxon>
    </lineage>
</organism>